<dbReference type="AlphaFoldDB" id="A0A1H5C7W4"/>
<feature type="region of interest" description="Disordered" evidence="1">
    <location>
        <begin position="80"/>
        <end position="130"/>
    </location>
</feature>
<proteinExistence type="predicted"/>
<sequence length="130" mass="13916">MVTTEEIERRVEEADAARSAKRTEAARRVGELVRQRTEVADKLGEIDRQLGDVLVGASDVIGVDELAKFTDVPAADLAQWRDGRKTTRARRKRQAASAPASKISPSAPPALAGTRTSAADASTRTPVPVP</sequence>
<name>A0A1H5C7W4_9PSEU</name>
<dbReference type="Proteomes" id="UP000199622">
    <property type="component" value="Unassembled WGS sequence"/>
</dbReference>
<feature type="compositionally biased region" description="Low complexity" evidence="1">
    <location>
        <begin position="95"/>
        <end position="130"/>
    </location>
</feature>
<protein>
    <submittedName>
        <fullName evidence="2">Uncharacterized protein</fullName>
    </submittedName>
</protein>
<organism evidence="2 3">
    <name type="scientific">Amycolatopsis tolypomycina</name>
    <dbReference type="NCBI Taxonomy" id="208445"/>
    <lineage>
        <taxon>Bacteria</taxon>
        <taxon>Bacillati</taxon>
        <taxon>Actinomycetota</taxon>
        <taxon>Actinomycetes</taxon>
        <taxon>Pseudonocardiales</taxon>
        <taxon>Pseudonocardiaceae</taxon>
        <taxon>Amycolatopsis</taxon>
    </lineage>
</organism>
<evidence type="ECO:0000313" key="3">
    <source>
        <dbReference type="Proteomes" id="UP000199622"/>
    </source>
</evidence>
<reference evidence="3" key="1">
    <citation type="submission" date="2016-10" db="EMBL/GenBank/DDBJ databases">
        <authorList>
            <person name="Varghese N."/>
            <person name="Submissions S."/>
        </authorList>
    </citation>
    <scope>NUCLEOTIDE SEQUENCE [LARGE SCALE GENOMIC DNA]</scope>
    <source>
        <strain evidence="3">DSM 44544</strain>
    </source>
</reference>
<keyword evidence="3" id="KW-1185">Reference proteome</keyword>
<gene>
    <name evidence="2" type="ORF">SAMN04489727_8627</name>
</gene>
<dbReference type="RefSeq" id="WP_091317928.1">
    <property type="nucleotide sequence ID" value="NZ_FNSO01000004.1"/>
</dbReference>
<dbReference type="OrthoDB" id="3629316at2"/>
<dbReference type="EMBL" id="FNSO01000004">
    <property type="protein sequence ID" value="SED62380.1"/>
    <property type="molecule type" value="Genomic_DNA"/>
</dbReference>
<accession>A0A1H5C7W4</accession>
<evidence type="ECO:0000256" key="1">
    <source>
        <dbReference type="SAM" id="MobiDB-lite"/>
    </source>
</evidence>
<evidence type="ECO:0000313" key="2">
    <source>
        <dbReference type="EMBL" id="SED62380.1"/>
    </source>
</evidence>
<feature type="region of interest" description="Disordered" evidence="1">
    <location>
        <begin position="1"/>
        <end position="26"/>
    </location>
</feature>
<dbReference type="STRING" id="208445.SAMN04489727_8627"/>